<proteinExistence type="predicted"/>
<name>A0ABP9YP67_9FUNG</name>
<comment type="caution">
    <text evidence="1">The sequence shown here is derived from an EMBL/GenBank/DDBJ whole genome shotgun (WGS) entry which is preliminary data.</text>
</comment>
<evidence type="ECO:0000313" key="1">
    <source>
        <dbReference type="EMBL" id="GAA5808663.1"/>
    </source>
</evidence>
<evidence type="ECO:0000313" key="2">
    <source>
        <dbReference type="Proteomes" id="UP001473302"/>
    </source>
</evidence>
<keyword evidence="2" id="KW-1185">Reference proteome</keyword>
<reference evidence="1 2" key="1">
    <citation type="submission" date="2024-04" db="EMBL/GenBank/DDBJ databases">
        <title>genome sequences of Mucor flavus KT1a and Helicostylum pulchrum KT1b strains isolated from the surface of a dry-aged beef.</title>
        <authorList>
            <person name="Toyotome T."/>
            <person name="Hosono M."/>
            <person name="Torimaru M."/>
            <person name="Fukuda K."/>
            <person name="Mikami N."/>
        </authorList>
    </citation>
    <scope>NUCLEOTIDE SEQUENCE [LARGE SCALE GENOMIC DNA]</scope>
    <source>
        <strain evidence="1 2">KT1a</strain>
    </source>
</reference>
<protein>
    <submittedName>
        <fullName evidence="1">Uncharacterized protein</fullName>
    </submittedName>
</protein>
<dbReference type="EMBL" id="BAABUK010000003">
    <property type="protein sequence ID" value="GAA5808663.1"/>
    <property type="molecule type" value="Genomic_DNA"/>
</dbReference>
<dbReference type="Proteomes" id="UP001473302">
    <property type="component" value="Unassembled WGS sequence"/>
</dbReference>
<organism evidence="1 2">
    <name type="scientific">Mucor flavus</name>
    <dbReference type="NCBI Taxonomy" id="439312"/>
    <lineage>
        <taxon>Eukaryota</taxon>
        <taxon>Fungi</taxon>
        <taxon>Fungi incertae sedis</taxon>
        <taxon>Mucoromycota</taxon>
        <taxon>Mucoromycotina</taxon>
        <taxon>Mucoromycetes</taxon>
        <taxon>Mucorales</taxon>
        <taxon>Mucorineae</taxon>
        <taxon>Mucoraceae</taxon>
        <taxon>Mucor</taxon>
    </lineage>
</organism>
<sequence length="330" mass="37674">MTNYINSFEQCQTCGLGSLGYEYYVNKHYKTPRRQTRVLYSRSQGHSVTDYNIQAIFSDGFEYEGDNEYEYNGDVIMEDSTMKDDVEKYNDEEYSSAEDDFDTDSEVEFDSDSGSEYSYTFTFSTKPFFSFKNEFDMPALLFFKSGQDNYSLTPYNVKHSENTSRDLALRFSQENMLMHIAQGDVWGFKGEFERGAVVVAFTNSEVYKTHFTGSDRDHTDNNFVSLKKLSVSAGVVETNNDIIIADAYSIVTDEDRVRQAQIEGSFKSILNVSLKEEFTGNSLAKVDPNNGLMVRLGDQLILEDSLDMSRSIVVDGNHYRIINKCKFGTL</sequence>
<gene>
    <name evidence="1" type="ORF">MFLAVUS_002056</name>
</gene>
<accession>A0ABP9YP67</accession>